<feature type="repeat" description="TPR" evidence="6">
    <location>
        <begin position="58"/>
        <end position="91"/>
    </location>
</feature>
<comment type="similarity">
    <text evidence="2">Belongs to the NASP family.</text>
</comment>
<dbReference type="PROSITE" id="PS50005">
    <property type="entry name" value="TPR"/>
    <property type="match status" value="1"/>
</dbReference>
<feature type="region of interest" description="Disordered" evidence="8">
    <location>
        <begin position="310"/>
        <end position="343"/>
    </location>
</feature>
<feature type="region of interest" description="Disordered" evidence="8">
    <location>
        <begin position="446"/>
        <end position="471"/>
    </location>
</feature>
<feature type="domain" description="Tetratricopeptide SHNi-TPR" evidence="9">
    <location>
        <begin position="228"/>
        <end position="264"/>
    </location>
</feature>
<dbReference type="GO" id="GO:0005654">
    <property type="term" value="C:nucleoplasm"/>
    <property type="evidence" value="ECO:0007669"/>
    <property type="project" value="TreeGrafter"/>
</dbReference>
<evidence type="ECO:0000256" key="5">
    <source>
        <dbReference type="ARBA" id="ARBA00023242"/>
    </source>
</evidence>
<dbReference type="InterPro" id="IPR019734">
    <property type="entry name" value="TPR_rpt"/>
</dbReference>
<keyword evidence="5" id="KW-0539">Nucleus</keyword>
<sequence>MAEDAAIPNHPEHSQRTNEAAIESNWPECSDSSIKNPDTSGISSAADDNDNEKSLDFANELMEKGSIAFKEGDYSEAAELFSRALEIRVTHNGELAPECINSYYKYGLALLYKAQEEADPLGAVPKKDAVSQQGSVKVEAEKNNVEAESSIASVSSKSNTEQCASSNQQQSADDVDDKDEDDKDEESDMEELGEAEEDESDLDLAWKMLDLARVISEKHSRETMDMVDVLSALAEVSLEREEIETALSDYQKALSILERLVEPDSRHIAELNFRICLTLEIGSKAREAIPYCERAISVCKSRMQRLVDELKSTSESTSTSAASEVDGGAKNSSSASQLDKSVSDKQAEIETLNNLCSDLEKKLEDLHQLESNPTSILSDILGLAAAKARVSEQAAASAAASSSRIGAANNGDFDSPTVSTAHTNGTGGVTHLGVVGRGVKRVIMNSGNVESSAIKKPALDPKPDKGDSGAS</sequence>
<dbReference type="AlphaFoldDB" id="A0A7C9DXP5"/>
<feature type="compositionally biased region" description="Polar residues" evidence="8">
    <location>
        <begin position="159"/>
        <end position="172"/>
    </location>
</feature>
<dbReference type="InterPro" id="IPR011990">
    <property type="entry name" value="TPR-like_helical_dom_sf"/>
</dbReference>
<evidence type="ECO:0000256" key="2">
    <source>
        <dbReference type="ARBA" id="ARBA00008402"/>
    </source>
</evidence>
<dbReference type="InterPro" id="IPR051730">
    <property type="entry name" value="NASP-like"/>
</dbReference>
<dbReference type="GO" id="GO:0034080">
    <property type="term" value="P:CENP-A containing chromatin assembly"/>
    <property type="evidence" value="ECO:0007669"/>
    <property type="project" value="TreeGrafter"/>
</dbReference>
<dbReference type="SMART" id="SM00028">
    <property type="entry name" value="TPR"/>
    <property type="match status" value="3"/>
</dbReference>
<dbReference type="EMBL" id="GISG01172112">
    <property type="protein sequence ID" value="MBA4651926.1"/>
    <property type="molecule type" value="Transcribed_RNA"/>
</dbReference>
<organism evidence="10">
    <name type="scientific">Opuntia streptacantha</name>
    <name type="common">Prickly pear cactus</name>
    <name type="synonym">Opuntia cardona</name>
    <dbReference type="NCBI Taxonomy" id="393608"/>
    <lineage>
        <taxon>Eukaryota</taxon>
        <taxon>Viridiplantae</taxon>
        <taxon>Streptophyta</taxon>
        <taxon>Embryophyta</taxon>
        <taxon>Tracheophyta</taxon>
        <taxon>Spermatophyta</taxon>
        <taxon>Magnoliopsida</taxon>
        <taxon>eudicotyledons</taxon>
        <taxon>Gunneridae</taxon>
        <taxon>Pentapetalae</taxon>
        <taxon>Caryophyllales</taxon>
        <taxon>Cactineae</taxon>
        <taxon>Cactaceae</taxon>
        <taxon>Opuntioideae</taxon>
        <taxon>Opuntia</taxon>
    </lineage>
</organism>
<dbReference type="PANTHER" id="PTHR15081:SF1">
    <property type="entry name" value="NUCLEAR AUTOANTIGENIC SPERM PROTEIN"/>
    <property type="match status" value="1"/>
</dbReference>
<accession>A0A7C9DXP5</accession>
<evidence type="ECO:0000256" key="7">
    <source>
        <dbReference type="SAM" id="Coils"/>
    </source>
</evidence>
<feature type="compositionally biased region" description="Low complexity" evidence="8">
    <location>
        <begin position="313"/>
        <end position="324"/>
    </location>
</feature>
<feature type="compositionally biased region" description="Polar residues" evidence="8">
    <location>
        <begin position="330"/>
        <end position="340"/>
    </location>
</feature>
<dbReference type="PANTHER" id="PTHR15081">
    <property type="entry name" value="NUCLEAR AUTOANTIGENIC SPERM PROTEIN NASP -RELATED"/>
    <property type="match status" value="1"/>
</dbReference>
<dbReference type="GO" id="GO:0042393">
    <property type="term" value="F:histone binding"/>
    <property type="evidence" value="ECO:0007669"/>
    <property type="project" value="TreeGrafter"/>
</dbReference>
<keyword evidence="4 6" id="KW-0802">TPR repeat</keyword>
<feature type="compositionally biased region" description="Polar residues" evidence="8">
    <location>
        <begin position="30"/>
        <end position="43"/>
    </location>
</feature>
<feature type="compositionally biased region" description="Basic and acidic residues" evidence="8">
    <location>
        <begin position="457"/>
        <end position="471"/>
    </location>
</feature>
<proteinExistence type="inferred from homology"/>
<dbReference type="SUPFAM" id="SSF48452">
    <property type="entry name" value="TPR-like"/>
    <property type="match status" value="1"/>
</dbReference>
<evidence type="ECO:0000256" key="8">
    <source>
        <dbReference type="SAM" id="MobiDB-lite"/>
    </source>
</evidence>
<evidence type="ECO:0000256" key="3">
    <source>
        <dbReference type="ARBA" id="ARBA00022737"/>
    </source>
</evidence>
<reference evidence="10" key="2">
    <citation type="submission" date="2020-07" db="EMBL/GenBank/DDBJ databases">
        <authorList>
            <person name="Vera ALvarez R."/>
            <person name="Arias-Moreno D.M."/>
            <person name="Jimenez-Jacinto V."/>
            <person name="Jimenez-Bremont J.F."/>
            <person name="Swaminathan K."/>
            <person name="Moose S.P."/>
            <person name="Guerrero-Gonzalez M.L."/>
            <person name="Marino-Ramirez L."/>
            <person name="Landsman D."/>
            <person name="Rodriguez-Kessler M."/>
            <person name="Delgado-Sanchez P."/>
        </authorList>
    </citation>
    <scope>NUCLEOTIDE SEQUENCE</scope>
    <source>
        <tissue evidence="10">Cladode</tissue>
    </source>
</reference>
<name>A0A7C9DXP5_OPUST</name>
<comment type="subcellular location">
    <subcellularLocation>
        <location evidence="1">Nucleus</location>
    </subcellularLocation>
</comment>
<evidence type="ECO:0000256" key="1">
    <source>
        <dbReference type="ARBA" id="ARBA00004123"/>
    </source>
</evidence>
<dbReference type="GO" id="GO:0006335">
    <property type="term" value="P:DNA replication-dependent chromatin assembly"/>
    <property type="evidence" value="ECO:0007669"/>
    <property type="project" value="TreeGrafter"/>
</dbReference>
<protein>
    <recommendedName>
        <fullName evidence="9">Tetratricopeptide SHNi-TPR domain-containing protein</fullName>
    </recommendedName>
</protein>
<feature type="region of interest" description="Disordered" evidence="8">
    <location>
        <begin position="1"/>
        <end position="53"/>
    </location>
</feature>
<dbReference type="InterPro" id="IPR019544">
    <property type="entry name" value="Tetratricopeptide_SHNi-TPR_dom"/>
</dbReference>
<reference evidence="10" key="1">
    <citation type="journal article" date="2013" name="J. Plant Res.">
        <title>Effect of fungi and light on seed germination of three Opuntia species from semiarid lands of central Mexico.</title>
        <authorList>
            <person name="Delgado-Sanchez P."/>
            <person name="Jimenez-Bremont J.F."/>
            <person name="Guerrero-Gonzalez Mde L."/>
            <person name="Flores J."/>
        </authorList>
    </citation>
    <scope>NUCLEOTIDE SEQUENCE</scope>
    <source>
        <tissue evidence="10">Cladode</tissue>
    </source>
</reference>
<evidence type="ECO:0000259" key="9">
    <source>
        <dbReference type="Pfam" id="PF10516"/>
    </source>
</evidence>
<evidence type="ECO:0000256" key="4">
    <source>
        <dbReference type="ARBA" id="ARBA00022803"/>
    </source>
</evidence>
<evidence type="ECO:0000256" key="6">
    <source>
        <dbReference type="PROSITE-ProRule" id="PRU00339"/>
    </source>
</evidence>
<feature type="compositionally biased region" description="Low complexity" evidence="8">
    <location>
        <begin position="146"/>
        <end position="158"/>
    </location>
</feature>
<dbReference type="Pfam" id="PF10516">
    <property type="entry name" value="SHNi-TPR"/>
    <property type="match status" value="1"/>
</dbReference>
<keyword evidence="3" id="KW-0677">Repeat</keyword>
<dbReference type="Gene3D" id="1.25.40.10">
    <property type="entry name" value="Tetratricopeptide repeat domain"/>
    <property type="match status" value="1"/>
</dbReference>
<feature type="compositionally biased region" description="Acidic residues" evidence="8">
    <location>
        <begin position="173"/>
        <end position="199"/>
    </location>
</feature>
<feature type="region of interest" description="Disordered" evidence="8">
    <location>
        <begin position="131"/>
        <end position="199"/>
    </location>
</feature>
<evidence type="ECO:0000313" key="10">
    <source>
        <dbReference type="EMBL" id="MBA4651926.1"/>
    </source>
</evidence>
<feature type="coiled-coil region" evidence="7">
    <location>
        <begin position="233"/>
        <end position="260"/>
    </location>
</feature>
<keyword evidence="7" id="KW-0175">Coiled coil</keyword>